<feature type="chain" id="PRO_5030706374" description="Indole-3-glycerol-phosphate synthase" evidence="1">
    <location>
        <begin position="21"/>
        <end position="309"/>
    </location>
</feature>
<proteinExistence type="predicted"/>
<reference evidence="2" key="1">
    <citation type="submission" date="2021-01" db="EMBL/GenBank/DDBJ databases">
        <authorList>
            <person name="Corre E."/>
            <person name="Pelletier E."/>
            <person name="Niang G."/>
            <person name="Scheremetjew M."/>
            <person name="Finn R."/>
            <person name="Kale V."/>
            <person name="Holt S."/>
            <person name="Cochrane G."/>
            <person name="Meng A."/>
            <person name="Brown T."/>
            <person name="Cohen L."/>
        </authorList>
    </citation>
    <scope>NUCLEOTIDE SEQUENCE</scope>
    <source>
        <strain evidence="2">CCMP2084</strain>
    </source>
</reference>
<dbReference type="EMBL" id="HBHQ01000355">
    <property type="protein sequence ID" value="CAD9808400.1"/>
    <property type="molecule type" value="Transcribed_RNA"/>
</dbReference>
<accession>A0A7S2U6G8</accession>
<evidence type="ECO:0000313" key="2">
    <source>
        <dbReference type="EMBL" id="CAD9808400.1"/>
    </source>
</evidence>
<evidence type="ECO:0000256" key="1">
    <source>
        <dbReference type="SAM" id="SignalP"/>
    </source>
</evidence>
<sequence length="309" mass="33432">MQSQSVLFCLFWVFVPCTQAGFSAVIGRGNHVVSFVPRSFAATLECRKETKRTEGSRRCMALQMIASGSISTAGPTKIALKKPSKTLAVCVEYKRGETLDAPAATELANLSMQMRKMKVCALWTSDLVALQEFVKEQGDAKGNFPGPCPVIYHGDALEDAIEAGANAIVMNPKFEMIDTMKEKIDSKGVELIWYVSTADDVSKVMEVDLNSPAFFVDAAEVKDDVFTAIPSGSVVVAAVHARQSDSGEIVRGKELKKSGCTSILVKGACVGDEKDVEYAAFVVSGLTSKSSSEFKFTGMTHVVGHHRYY</sequence>
<protein>
    <recommendedName>
        <fullName evidence="3">Indole-3-glycerol-phosphate synthase</fullName>
    </recommendedName>
</protein>
<dbReference type="AlphaFoldDB" id="A0A7S2U6G8"/>
<feature type="signal peptide" evidence="1">
    <location>
        <begin position="1"/>
        <end position="20"/>
    </location>
</feature>
<organism evidence="2">
    <name type="scientific">Attheya septentrionalis</name>
    <dbReference type="NCBI Taxonomy" id="420275"/>
    <lineage>
        <taxon>Eukaryota</taxon>
        <taxon>Sar</taxon>
        <taxon>Stramenopiles</taxon>
        <taxon>Ochrophyta</taxon>
        <taxon>Bacillariophyta</taxon>
        <taxon>Coscinodiscophyceae</taxon>
        <taxon>Chaetocerotophycidae</taxon>
        <taxon>Chaetocerotales</taxon>
        <taxon>Attheyaceae</taxon>
        <taxon>Attheya</taxon>
    </lineage>
</organism>
<name>A0A7S2U6G8_9STRA</name>
<gene>
    <name evidence="2" type="ORF">ASEP1449_LOCUS222</name>
</gene>
<evidence type="ECO:0008006" key="3">
    <source>
        <dbReference type="Google" id="ProtNLM"/>
    </source>
</evidence>
<keyword evidence="1" id="KW-0732">Signal</keyword>